<comment type="similarity">
    <text evidence="1">Belongs to the short-chain dehydrogenases/reductases (SDR) family.</text>
</comment>
<dbReference type="PANTHER" id="PTHR43976:SF16">
    <property type="entry name" value="SHORT-CHAIN DEHYDROGENASE_REDUCTASE FAMILY PROTEIN"/>
    <property type="match status" value="1"/>
</dbReference>
<evidence type="ECO:0000256" key="2">
    <source>
        <dbReference type="ARBA" id="ARBA00022857"/>
    </source>
</evidence>
<evidence type="ECO:0008006" key="6">
    <source>
        <dbReference type="Google" id="ProtNLM"/>
    </source>
</evidence>
<dbReference type="SUPFAM" id="SSF51735">
    <property type="entry name" value="NAD(P)-binding Rossmann-fold domains"/>
    <property type="match status" value="1"/>
</dbReference>
<dbReference type="Pfam" id="PF00106">
    <property type="entry name" value="adh_short"/>
    <property type="match status" value="1"/>
</dbReference>
<gene>
    <name evidence="4" type="ORF">GFSPODELE1_LOCUS9050</name>
</gene>
<keyword evidence="3" id="KW-0560">Oxidoreductase</keyword>
<evidence type="ECO:0000256" key="3">
    <source>
        <dbReference type="ARBA" id="ARBA00023002"/>
    </source>
</evidence>
<dbReference type="PANTHER" id="PTHR43976">
    <property type="entry name" value="SHORT CHAIN DEHYDROGENASE"/>
    <property type="match status" value="1"/>
</dbReference>
<dbReference type="InterPro" id="IPR036291">
    <property type="entry name" value="NAD(P)-bd_dom_sf"/>
</dbReference>
<dbReference type="EMBL" id="OZ037950">
    <property type="protein sequence ID" value="CAL1712893.1"/>
    <property type="molecule type" value="Genomic_DNA"/>
</dbReference>
<sequence>MSTPRVWLITGASSSFGRITTEKVLSNDRVVATIRKPDVLDDLKAQCLPSQLLVVQLDVTKNEEIKFTFLKAKETFGRLDVVFYNAWCGISAEVEETPEEDASLMFETNFWGATNVSREAVRFLREENKPAGGRLLVNSSRAGVRAIPAGGYYSASKHALEGVTEALARELDPAWNIMVTIIEPGYFQTHGAGKPTPITHPAYSKPSLAGNAFRRFVFQGRPIGRTQLEPCKRYMRLKTCLNLPLGFR</sequence>
<dbReference type="InterPro" id="IPR002347">
    <property type="entry name" value="SDR_fam"/>
</dbReference>
<dbReference type="PROSITE" id="PS00061">
    <property type="entry name" value="ADH_SHORT"/>
    <property type="match status" value="1"/>
</dbReference>
<evidence type="ECO:0000313" key="4">
    <source>
        <dbReference type="EMBL" id="CAL1712893.1"/>
    </source>
</evidence>
<dbReference type="Proteomes" id="UP001497453">
    <property type="component" value="Chromosome 7"/>
</dbReference>
<dbReference type="PRINTS" id="PR00081">
    <property type="entry name" value="GDHRDH"/>
</dbReference>
<keyword evidence="5" id="KW-1185">Reference proteome</keyword>
<evidence type="ECO:0000256" key="1">
    <source>
        <dbReference type="ARBA" id="ARBA00006484"/>
    </source>
</evidence>
<keyword evidence="2" id="KW-0521">NADP</keyword>
<reference evidence="5" key="1">
    <citation type="submission" date="2024-04" db="EMBL/GenBank/DDBJ databases">
        <authorList>
            <person name="Shaw F."/>
            <person name="Minotto A."/>
        </authorList>
    </citation>
    <scope>NUCLEOTIDE SEQUENCE [LARGE SCALE GENOMIC DNA]</scope>
</reference>
<dbReference type="InterPro" id="IPR051911">
    <property type="entry name" value="SDR_oxidoreductase"/>
</dbReference>
<protein>
    <recommendedName>
        <fullName evidence="6">NAD(P)-binding protein</fullName>
    </recommendedName>
</protein>
<accession>A0ABP1DYN6</accession>
<dbReference type="InterPro" id="IPR020904">
    <property type="entry name" value="Sc_DH/Rdtase_CS"/>
</dbReference>
<organism evidence="4 5">
    <name type="scientific">Somion occarium</name>
    <dbReference type="NCBI Taxonomy" id="3059160"/>
    <lineage>
        <taxon>Eukaryota</taxon>
        <taxon>Fungi</taxon>
        <taxon>Dikarya</taxon>
        <taxon>Basidiomycota</taxon>
        <taxon>Agaricomycotina</taxon>
        <taxon>Agaricomycetes</taxon>
        <taxon>Polyporales</taxon>
        <taxon>Cerrenaceae</taxon>
        <taxon>Somion</taxon>
    </lineage>
</organism>
<evidence type="ECO:0000313" key="5">
    <source>
        <dbReference type="Proteomes" id="UP001497453"/>
    </source>
</evidence>
<proteinExistence type="inferred from homology"/>
<name>A0ABP1DYN6_9APHY</name>
<dbReference type="Gene3D" id="3.40.50.720">
    <property type="entry name" value="NAD(P)-binding Rossmann-like Domain"/>
    <property type="match status" value="1"/>
</dbReference>